<dbReference type="HAMAP" id="MF_01220_B">
    <property type="entry name" value="PyrH_B"/>
    <property type="match status" value="1"/>
</dbReference>
<feature type="binding site" evidence="9">
    <location>
        <position position="105"/>
    </location>
    <ligand>
        <name>ATP</name>
        <dbReference type="ChEBI" id="CHEBI:30616"/>
    </ligand>
</feature>
<dbReference type="Pfam" id="PF00696">
    <property type="entry name" value="AA_kinase"/>
    <property type="match status" value="1"/>
</dbReference>
<dbReference type="eggNOG" id="COG0528">
    <property type="taxonomic scope" value="Bacteria"/>
</dbReference>
<evidence type="ECO:0000256" key="6">
    <source>
        <dbReference type="ARBA" id="ARBA00022840"/>
    </source>
</evidence>
<keyword evidence="4 9" id="KW-0547">Nucleotide-binding</keyword>
<evidence type="ECO:0000256" key="1">
    <source>
        <dbReference type="ARBA" id="ARBA00004791"/>
    </source>
</evidence>
<gene>
    <name evidence="9" type="primary">pyrH</name>
    <name evidence="12" type="ordered locus">Mlut_06760</name>
</gene>
<dbReference type="FunFam" id="3.40.1160.10:FF:000001">
    <property type="entry name" value="Uridylate kinase"/>
    <property type="match status" value="1"/>
</dbReference>
<dbReference type="Proteomes" id="UP000000738">
    <property type="component" value="Chromosome"/>
</dbReference>
<dbReference type="PANTHER" id="PTHR42833">
    <property type="entry name" value="URIDYLATE KINASE"/>
    <property type="match status" value="1"/>
</dbReference>
<dbReference type="InterPro" id="IPR001048">
    <property type="entry name" value="Asp/Glu/Uridylate_kinase"/>
</dbReference>
<feature type="binding site" evidence="9">
    <location>
        <position position="109"/>
    </location>
    <ligand>
        <name>ATP</name>
        <dbReference type="ChEBI" id="CHEBI:30616"/>
    </ligand>
</feature>
<comment type="function">
    <text evidence="9">Catalyzes the reversible phosphorylation of UMP to UDP.</text>
</comment>
<feature type="binding site" evidence="9">
    <location>
        <position position="104"/>
    </location>
    <ligand>
        <name>UMP</name>
        <dbReference type="ChEBI" id="CHEBI:57865"/>
    </ligand>
</feature>
<comment type="pathway">
    <text evidence="1 9">Pyrimidine metabolism; CTP biosynthesis via de novo pathway; UDP from UMP (UMPK route): step 1/1.</text>
</comment>
<keyword evidence="7 9" id="KW-0665">Pyrimidine biosynthesis</keyword>
<comment type="subunit">
    <text evidence="9">Homohexamer.</text>
</comment>
<dbReference type="NCBIfam" id="TIGR02075">
    <property type="entry name" value="pyrH_bact"/>
    <property type="match status" value="1"/>
</dbReference>
<dbReference type="GO" id="GO:0005524">
    <property type="term" value="F:ATP binding"/>
    <property type="evidence" value="ECO:0007669"/>
    <property type="project" value="UniProtKB-KW"/>
</dbReference>
<dbReference type="InterPro" id="IPR015963">
    <property type="entry name" value="Uridylate_kinase_bac"/>
</dbReference>
<keyword evidence="5 9" id="KW-0418">Kinase</keyword>
<evidence type="ECO:0000256" key="3">
    <source>
        <dbReference type="ARBA" id="ARBA00022679"/>
    </source>
</evidence>
<comment type="activity regulation">
    <text evidence="9">Inhibited by UTP.</text>
</comment>
<comment type="subcellular location">
    <subcellularLocation>
        <location evidence="9">Cytoplasm</location>
    </subcellularLocation>
</comment>
<dbReference type="GO" id="GO:0006225">
    <property type="term" value="P:UDP biosynthetic process"/>
    <property type="evidence" value="ECO:0007669"/>
    <property type="project" value="TreeGrafter"/>
</dbReference>
<dbReference type="InterPro" id="IPR036393">
    <property type="entry name" value="AceGlu_kinase-like_sf"/>
</dbReference>
<keyword evidence="9" id="KW-0963">Cytoplasm</keyword>
<evidence type="ECO:0000256" key="2">
    <source>
        <dbReference type="ARBA" id="ARBA00007614"/>
    </source>
</evidence>
<reference evidence="13" key="1">
    <citation type="journal article" date="2010" name="J. Bacteriol.">
        <title>Genome sequence of the Fleming strain of Micrococcus luteus, a simple free-living actinobacterium.</title>
        <authorList>
            <person name="Young M."/>
            <person name="Artsatbanov V."/>
            <person name="Beller H.R."/>
            <person name="Chandra G."/>
            <person name="Chater K.F."/>
            <person name="Dover L.G."/>
            <person name="Goh E.B."/>
            <person name="Kahan T."/>
            <person name="Kaprelyants A.S."/>
            <person name="Kyrpides N."/>
            <person name="Lapidus A."/>
            <person name="Lowry S.R."/>
            <person name="Lykidis A."/>
            <person name="Mahillon J."/>
            <person name="Markowitz V."/>
            <person name="Mavromatis K."/>
            <person name="Mukamolova G.V."/>
            <person name="Oren A."/>
            <person name="Rokem J.S."/>
            <person name="Smith M.C."/>
            <person name="Young D.I."/>
            <person name="Greenblatt C.L."/>
        </authorList>
    </citation>
    <scope>NUCLEOTIDE SEQUENCE [LARGE SCALE GENOMIC DNA]</scope>
    <source>
        <strain evidence="13">ATCC 4698 / DSM 20030 / JCM 1464 / NBRC 3333 / NCIMB 9278 / NCTC 2665 / VKM Ac-2230</strain>
    </source>
</reference>
<feature type="binding site" evidence="9">
    <location>
        <position position="222"/>
    </location>
    <ligand>
        <name>ATP</name>
        <dbReference type="ChEBI" id="CHEBI:30616"/>
    </ligand>
</feature>
<evidence type="ECO:0000256" key="9">
    <source>
        <dbReference type="HAMAP-Rule" id="MF_01220"/>
    </source>
</evidence>
<dbReference type="KEGG" id="mlu:Mlut_06760"/>
<proteinExistence type="inferred from homology"/>
<feature type="binding site" evidence="9">
    <location>
        <begin position="185"/>
        <end position="192"/>
    </location>
    <ligand>
        <name>UMP</name>
        <dbReference type="ChEBI" id="CHEBI:57865"/>
    </ligand>
</feature>
<feature type="binding site" evidence="9">
    <location>
        <position position="124"/>
    </location>
    <ligand>
        <name>UMP</name>
        <dbReference type="ChEBI" id="CHEBI:57865"/>
    </ligand>
</feature>
<dbReference type="CDD" id="cd04254">
    <property type="entry name" value="AAK_UMPK-PyrH-Ec"/>
    <property type="match status" value="1"/>
</dbReference>
<evidence type="ECO:0000313" key="13">
    <source>
        <dbReference type="Proteomes" id="UP000000738"/>
    </source>
</evidence>
<dbReference type="GO" id="GO:0044210">
    <property type="term" value="P:'de novo' CTP biosynthetic process"/>
    <property type="evidence" value="ECO:0007669"/>
    <property type="project" value="UniProtKB-UniRule"/>
</dbReference>
<name>C5C9Q6_MICLC</name>
<dbReference type="GO" id="GO:0005737">
    <property type="term" value="C:cytoplasm"/>
    <property type="evidence" value="ECO:0007669"/>
    <property type="project" value="UniProtKB-SubCell"/>
</dbReference>
<comment type="caution">
    <text evidence="9">Lacks conserved residue(s) required for the propagation of feature annotation.</text>
</comment>
<feature type="domain" description="Aspartate/glutamate/uridylate kinase" evidence="11">
    <location>
        <begin position="60"/>
        <end position="266"/>
    </location>
</feature>
<dbReference type="STRING" id="465515.Mlut_06760"/>
<dbReference type="AlphaFoldDB" id="C5C9Q6"/>
<dbReference type="PANTHER" id="PTHR42833:SF4">
    <property type="entry name" value="URIDYLATE KINASE PUMPKIN, CHLOROPLASTIC"/>
    <property type="match status" value="1"/>
</dbReference>
<keyword evidence="6 9" id="KW-0067">ATP-binding</keyword>
<accession>C5C9Q6</accession>
<feature type="region of interest" description="Disordered" evidence="10">
    <location>
        <begin position="1"/>
        <end position="58"/>
    </location>
</feature>
<dbReference type="PATRIC" id="fig|465515.4.peg.640"/>
<evidence type="ECO:0000313" key="12">
    <source>
        <dbReference type="EMBL" id="ACS30208.1"/>
    </source>
</evidence>
<feature type="binding site" evidence="9">
    <location>
        <begin position="64"/>
        <end position="67"/>
    </location>
    <ligand>
        <name>ATP</name>
        <dbReference type="ChEBI" id="CHEBI:30616"/>
    </ligand>
</feature>
<comment type="similarity">
    <text evidence="2 9">Belongs to the UMP kinase family.</text>
</comment>
<evidence type="ECO:0000256" key="4">
    <source>
        <dbReference type="ARBA" id="ARBA00022741"/>
    </source>
</evidence>
<evidence type="ECO:0000256" key="7">
    <source>
        <dbReference type="ARBA" id="ARBA00022975"/>
    </source>
</evidence>
<evidence type="ECO:0000256" key="8">
    <source>
        <dbReference type="ARBA" id="ARBA00047767"/>
    </source>
</evidence>
<dbReference type="HOGENOM" id="CLU_033861_0_0_11"/>
<dbReference type="GO" id="GO:0033862">
    <property type="term" value="F:UMP kinase activity"/>
    <property type="evidence" value="ECO:0007669"/>
    <property type="project" value="UniProtKB-EC"/>
</dbReference>
<dbReference type="SUPFAM" id="SSF53633">
    <property type="entry name" value="Carbamate kinase-like"/>
    <property type="match status" value="1"/>
</dbReference>
<comment type="catalytic activity">
    <reaction evidence="8 9">
        <text>UMP + ATP = UDP + ADP</text>
        <dbReference type="Rhea" id="RHEA:24400"/>
        <dbReference type="ChEBI" id="CHEBI:30616"/>
        <dbReference type="ChEBI" id="CHEBI:57865"/>
        <dbReference type="ChEBI" id="CHEBI:58223"/>
        <dbReference type="ChEBI" id="CHEBI:456216"/>
        <dbReference type="EC" id="2.7.4.22"/>
    </reaction>
</comment>
<feature type="binding site" evidence="9">
    <location>
        <position position="219"/>
    </location>
    <ligand>
        <name>ATP</name>
        <dbReference type="ChEBI" id="CHEBI:30616"/>
    </ligand>
</feature>
<sequence length="289" mass="30917">MTGWPPRPGGHPVRVSAPGTAVPGPTPTDQEMLPMETNRAPEDPTTAHAPQTSDDTGRRRVLLKLSGEVFGGGKIGVDPETVRGIAEQIAAAADQVEIAIVVGGGNFFRGAELSENGMDRRRADYMGMLGTVMNCLALQDFLIQAGVTTRVQSAIHMEQVAESYIPLRAIRHMQKGRVVIFGAGTGLPYFSTDTVAAQRALEVGADEVLMAKSGVDGVYTADPKKDPTAERLTHLTYDEALLRNIRVMDLTAMTMCKDNNLDMRVFGMEGPGNVTRALLGEPIGTTVTV</sequence>
<evidence type="ECO:0000259" key="11">
    <source>
        <dbReference type="Pfam" id="PF00696"/>
    </source>
</evidence>
<protein>
    <recommendedName>
        <fullName evidence="9">Uridylate kinase</fullName>
        <shortName evidence="9">UK</shortName>
        <ecNumber evidence="9">2.7.4.22</ecNumber>
    </recommendedName>
    <alternativeName>
        <fullName evidence="9">Uridine monophosphate kinase</fullName>
        <shortName evidence="9">UMP kinase</shortName>
        <shortName evidence="9">UMPK</shortName>
    </alternativeName>
</protein>
<organism evidence="12 13">
    <name type="scientific">Micrococcus luteus (strain ATCC 4698 / DSM 20030 / JCM 1464 / CCM 169 / CCUG 5858 / IAM 1056 / NBRC 3333 / NCIMB 9278 / NCTC 2665 / VKM Ac-2230)</name>
    <name type="common">Micrococcus lysodeikticus</name>
    <dbReference type="NCBI Taxonomy" id="465515"/>
    <lineage>
        <taxon>Bacteria</taxon>
        <taxon>Bacillati</taxon>
        <taxon>Actinomycetota</taxon>
        <taxon>Actinomycetes</taxon>
        <taxon>Micrococcales</taxon>
        <taxon>Micrococcaceae</taxon>
        <taxon>Micrococcus</taxon>
    </lineage>
</organism>
<dbReference type="EnsemblBacteria" id="ACS30208">
    <property type="protein sequence ID" value="ACS30208"/>
    <property type="gene ID" value="Mlut_06760"/>
</dbReference>
<keyword evidence="13" id="KW-1185">Reference proteome</keyword>
<dbReference type="UniPathway" id="UPA00159">
    <property type="reaction ID" value="UER00275"/>
</dbReference>
<dbReference type="EC" id="2.7.4.22" evidence="9"/>
<evidence type="ECO:0000256" key="5">
    <source>
        <dbReference type="ARBA" id="ARBA00022777"/>
    </source>
</evidence>
<dbReference type="EMBL" id="CP001628">
    <property type="protein sequence ID" value="ACS30208.1"/>
    <property type="molecule type" value="Genomic_DNA"/>
</dbReference>
<dbReference type="Gene3D" id="3.40.1160.10">
    <property type="entry name" value="Acetylglutamate kinase-like"/>
    <property type="match status" value="1"/>
</dbReference>
<evidence type="ECO:0000256" key="10">
    <source>
        <dbReference type="SAM" id="MobiDB-lite"/>
    </source>
</evidence>
<keyword evidence="3 9" id="KW-0808">Transferase</keyword>